<evidence type="ECO:0000256" key="1">
    <source>
        <dbReference type="SAM" id="MobiDB-lite"/>
    </source>
</evidence>
<protein>
    <recommendedName>
        <fullName evidence="5">Pathway-specific nitrogen regulator</fullName>
    </recommendedName>
</protein>
<evidence type="ECO:0008006" key="5">
    <source>
        <dbReference type="Google" id="ProtNLM"/>
    </source>
</evidence>
<evidence type="ECO:0000313" key="3">
    <source>
        <dbReference type="EMBL" id="KAK6007154.1"/>
    </source>
</evidence>
<feature type="region of interest" description="Disordered" evidence="1">
    <location>
        <begin position="293"/>
        <end position="330"/>
    </location>
</feature>
<feature type="compositionally biased region" description="Polar residues" evidence="1">
    <location>
        <begin position="294"/>
        <end position="303"/>
    </location>
</feature>
<feature type="compositionally biased region" description="Basic and acidic residues" evidence="1">
    <location>
        <begin position="304"/>
        <end position="315"/>
    </location>
</feature>
<feature type="region of interest" description="Disordered" evidence="1">
    <location>
        <begin position="200"/>
        <end position="226"/>
    </location>
</feature>
<feature type="compositionally biased region" description="Basic and acidic residues" evidence="1">
    <location>
        <begin position="453"/>
        <end position="462"/>
    </location>
</feature>
<feature type="region of interest" description="Disordered" evidence="1">
    <location>
        <begin position="443"/>
        <end position="492"/>
    </location>
</feature>
<feature type="compositionally biased region" description="Polar residues" evidence="1">
    <location>
        <begin position="37"/>
        <end position="46"/>
    </location>
</feature>
<name>A0ABR0TRS6_AURPU</name>
<keyword evidence="2" id="KW-1133">Transmembrane helix</keyword>
<proteinExistence type="predicted"/>
<keyword evidence="2" id="KW-0812">Transmembrane</keyword>
<evidence type="ECO:0000313" key="4">
    <source>
        <dbReference type="Proteomes" id="UP001341245"/>
    </source>
</evidence>
<dbReference type="Proteomes" id="UP001341245">
    <property type="component" value="Unassembled WGS sequence"/>
</dbReference>
<reference evidence="3 4" key="1">
    <citation type="submission" date="2023-11" db="EMBL/GenBank/DDBJ databases">
        <title>Draft genome sequence and annotation of the polyextremotolerant black yeast-like fungus Aureobasidium pullulans NRRL 62042.</title>
        <authorList>
            <person name="Dielentheis-Frenken M.R.E."/>
            <person name="Wibberg D."/>
            <person name="Blank L.M."/>
            <person name="Tiso T."/>
        </authorList>
    </citation>
    <scope>NUCLEOTIDE SEQUENCE [LARGE SCALE GENOMIC DNA]</scope>
    <source>
        <strain evidence="3 4">NRRL 62042</strain>
    </source>
</reference>
<sequence>MASGDRADSAIFTTIEVDDYDEYNDNKNDFKRRISNLTTTSVSSFPDSAWPSDSDVHPTAKPRPAYRVGSLRRSPLPDRLSPSSLRLARHSPHRPRSKGEGDRPRSGGEDVSRRENSQEKSAPLILLHVTVLPPRLPWNRTVLDATLPPELKRQFGVLRAATSGLVAQRGILIAHPREEFELLEESVLEALDLLPERIGHDGQYRPRTPSTITESETGDEEETDVRPCETCQRVHVGDAWSVRVYAANGLMRAGAWAACWSEMERVDCEVRPCIAEHISRRLDEMQLAEDIANEQGSHAPASQSKHERQASETSEHQIQPHAVTPLQEPAAVTMYNQRNKETESRIPSTFETAALQDDLPPIYQPKDVPLALLLRNYLYLMLRDRRNIAIAFLGLTLLASTFHGVFAAQASDTSNTNMITSNVEAISELPSLPIASPWTDVGHGKRHPMWTTARDEPQEDIKSQSLSLGNEESKSDQYTNSTSRSVTGDQAVQPTIAATTSLAMNLDTFTNDTVPQSSSTYSPNPASLPLLLGLGQCSTHDQQF</sequence>
<evidence type="ECO:0000256" key="2">
    <source>
        <dbReference type="SAM" id="Phobius"/>
    </source>
</evidence>
<feature type="compositionally biased region" description="Low complexity" evidence="1">
    <location>
        <begin position="71"/>
        <end position="86"/>
    </location>
</feature>
<keyword evidence="2" id="KW-0472">Membrane</keyword>
<feature type="transmembrane region" description="Helical" evidence="2">
    <location>
        <begin position="388"/>
        <end position="408"/>
    </location>
</feature>
<accession>A0ABR0TRS6</accession>
<feature type="region of interest" description="Disordered" evidence="1">
    <location>
        <begin position="37"/>
        <end position="119"/>
    </location>
</feature>
<organism evidence="3 4">
    <name type="scientific">Aureobasidium pullulans</name>
    <name type="common">Black yeast</name>
    <name type="synonym">Pullularia pullulans</name>
    <dbReference type="NCBI Taxonomy" id="5580"/>
    <lineage>
        <taxon>Eukaryota</taxon>
        <taxon>Fungi</taxon>
        <taxon>Dikarya</taxon>
        <taxon>Ascomycota</taxon>
        <taxon>Pezizomycotina</taxon>
        <taxon>Dothideomycetes</taxon>
        <taxon>Dothideomycetidae</taxon>
        <taxon>Dothideales</taxon>
        <taxon>Saccotheciaceae</taxon>
        <taxon>Aureobasidium</taxon>
    </lineage>
</organism>
<keyword evidence="4" id="KW-1185">Reference proteome</keyword>
<dbReference type="EMBL" id="JASGXD010000003">
    <property type="protein sequence ID" value="KAK6007154.1"/>
    <property type="molecule type" value="Genomic_DNA"/>
</dbReference>
<comment type="caution">
    <text evidence="3">The sequence shown here is derived from an EMBL/GenBank/DDBJ whole genome shotgun (WGS) entry which is preliminary data.</text>
</comment>
<feature type="compositionally biased region" description="Basic residues" evidence="1">
    <location>
        <begin position="87"/>
        <end position="96"/>
    </location>
</feature>
<gene>
    <name evidence="3" type="ORF">QM012_006162</name>
</gene>
<feature type="compositionally biased region" description="Polar residues" evidence="1">
    <location>
        <begin position="463"/>
        <end position="492"/>
    </location>
</feature>
<feature type="compositionally biased region" description="Basic and acidic residues" evidence="1">
    <location>
        <begin position="97"/>
        <end position="118"/>
    </location>
</feature>